<dbReference type="Gene3D" id="2.160.20.110">
    <property type="match status" value="1"/>
</dbReference>
<name>A0A1M6I2W2_9FIRM</name>
<dbReference type="InterPro" id="IPR006626">
    <property type="entry name" value="PbH1"/>
</dbReference>
<feature type="chain" id="PRO_5012183865" description="CNA-B domain-containing protein" evidence="3">
    <location>
        <begin position="30"/>
        <end position="2668"/>
    </location>
</feature>
<organism evidence="5 6">
    <name type="scientific">Hespellia stercorisuis DSM 15480</name>
    <dbReference type="NCBI Taxonomy" id="1121950"/>
    <lineage>
        <taxon>Bacteria</taxon>
        <taxon>Bacillati</taxon>
        <taxon>Bacillota</taxon>
        <taxon>Clostridia</taxon>
        <taxon>Lachnospirales</taxon>
        <taxon>Lachnospiraceae</taxon>
        <taxon>Hespellia</taxon>
    </lineage>
</organism>
<feature type="region of interest" description="Disordered" evidence="1">
    <location>
        <begin position="38"/>
        <end position="91"/>
    </location>
</feature>
<dbReference type="EMBL" id="FQZY01000006">
    <property type="protein sequence ID" value="SHJ28750.1"/>
    <property type="molecule type" value="Genomic_DNA"/>
</dbReference>
<keyword evidence="6" id="KW-1185">Reference proteome</keyword>
<feature type="transmembrane region" description="Helical" evidence="2">
    <location>
        <begin position="2636"/>
        <end position="2653"/>
    </location>
</feature>
<proteinExistence type="predicted"/>
<accession>A0A1M6I2W2</accession>
<feature type="compositionally biased region" description="Acidic residues" evidence="1">
    <location>
        <begin position="69"/>
        <end position="83"/>
    </location>
</feature>
<sequence length="2668" mass="277104">MKCKKIYRQIIAYLLIITMLMTQVNVAVAAENDSGKKSVENITDSTDELTTDEEQKELESQTDTSDVPSSDEEETEPVEEADSDSAKTQEESVDISLYYQDNRICIYNEKQLVLIGSGQAVKEGDIQEGSDGGKEIQVNGTPLLYGLDSNYYLMNDISLSDVRSWTLPESFTGTFVSGEITEEDPLYDEESDTIFIYNRYQLALIMGDTAETEPVMSQDMIAENVGLGNFIYPSGEEDGQNYLTYSSSHHYAVSQKFTEATPELKANTLVTSFSDEDAKDGRSYAGQVVYTNGGKEYILIGNKQQLETIGKPDADGKYYKVTEPVWGQEQHFIGLTLDLGAWTDTQAVPTLLYTGDADITADQTLYAKDTTYKAVGGSDHSVGMYLTQKRTLYIGSKKVTDSSSGAITYTYDRTATAHNVNMETTTDLTYSPTANYIIFRDIDLTNEAWTPMMFSGTMIGAKATAGSSIWDDSGITASERPVISNVSVEQTGELPIENYIGIGFFGTITNEINVNNVGVSAGTVSVSNIAINNIAVNNASNTTKNTQTVISGLTTILGGLLGGVVDLLIGVISFGNVKLNLKDTLSALLNARAEDPTIFATGTFAGRVVGDVNITNCTVSGNVMVSNINDRTGGFVGYSTGMTEYDGLSDLLGITVNVLSSLLNAIPGLGLGDLITILLDNALPVGSLIPTDYINPVFANCSVEGLTGTLGQKDKNYSGGFVGQQVGTIITDSTIADSTYTIQASGYGGGFSGLARDAEIKGLLSDVGVELLRLMQPQSMVINSSINNSNVTVSGGNYLGGFIGAQTNSYAINDSITGSVDVSAAESFAGGFSGIATVGWLSNLGKDEVSDTSLLSTVKELLTGLLGSNSSKGEMLLSLVGVSPSAILGCQINGASVKVAAKDYAGGMLGRGDGVYLAASSAEYLEKLSYWKYDADGYTDTAAISERNNILTGLQAVSVAENYAGGIAGSVGTASVGGLLNGTIGLGGFLGFTAKSVTVTGVEAGYEVSATGNYAGGGFGEAVGGTIADMNLSAVKSISANNRSGGFAGCVGPGDLAGTGGLKLSLLGLNLLKANGLLSVAQGVNTTIENIEIYGISDGFTVEATGTNGAGDTNIFTASGFIAKSNSTQVTNAKVTNLRSVKADGTDGVAGGFIGTSQSGGLADVSDETSLTDLIQAGNLLTAVSYLIPKYTTCSVSFVDGGFVEADTAGGFAGDFQSGTVDNSAKTDDYYAVYNIDHVTGGSYGGGFGGKVYSGGLADSNGGLSILGGLAGLSISSENLLGVVNAYVPFIKYAGVKSDKGFTVVAATLDDMDAVSGSAGGFIGYGSGVQISNSDVTNLKNTKVTEPKTLEAVSADSYFNNQSTYSVTGGRYAGGYIGSMDIGSAASVGGGLKILGNTLQLTNILDALSVVVSTIEHSDVTGNVGGFSVLATEADKNGAIGMAGGFAGNISGGHIQDSNSYNFSYVIGQIAAGGYVGNYEPGNVANVLGDASILGSLVDTQEALASLAEDFVPTIRNSSTTCIPCGGAVRAQASSDTSIQRGMAGGYAGHNEGGNIWGMNTDGWKSENTGGLSGSYTGTTRVCEAIRIRSVYGAEYAGGYTGLMESADTADTGSLKLLWGLVKVNNLLGALSIVYPTEENTAVYGPLAKMDMGTWNSWVEHIGVNGGFGADLAENGTVTSQGELDAILSKYIYGYHVVAGRAAYESGANVSGGGCAGGYVGAMHSGTITNGQAYEAKLVTAMRAAGGFAGEMFANGAAKLGSVDILGLKLDVGSLLNVVDVFVPVIKVSSVTGYQSGLTVKSIGTDIKHSCGYAGGYAGYLSGGQIWGDAADGSSAQNSAGGCDSKKLYSVTGSNSVGGYVGLATAGSVLDANTNASSGLLQGILDTLISTPNSLLSVLQATVSTIRGAKVTAVDDTWGYTVNGSYKEGTTTKYAKSAGGFAGSLEAAVLGDADGTSKVTVEGLRGVIGGLYAGGFFGLADVSSVASVSGNNTSSGKTTILGLVQAGEVSVLDAFRTYIYYGGVTGISEGFQVKAMDADSEGILDSTRYTGNAGGFGGGLLNGSIKNSNVQNLSSVLGMNYTGGFVGHLGKNGTVDVDNATVADQLNLLGATAGVLDVFGSHVDDSTVTGISEGYTVKSSGGTEQVAGGFAGYSDLSKLDTCKATNLKKVTSGQIAGGFVGETKMNYVANVEVSSTLLNVILKVVNALVKLLYLDKAEDWGVIDLGIGNLLGLKVLSDGQLLYVNLLGLKIGVALSKADTENEQLTDVAIITLGDSTVKLPCTEEGIDSSGTSQLAVTLIKGNRSNIVSSRVTGIARGYDVYGGGATDDADGTAENGYSGGFIGINNEGVFENNVMTFCDVVRGTKDLTGPFTGTTNLKSTYYFNTIRSIEGTGNQYSVYRALNEKLSNALTAGNSLISEAKTDETTATAYNRYDVKHLNVIQKYSDLKDAVMAEDSAGDHAVALAAYESPAKAVLMSDTKVLDINDSLTPEPGDMQDPCEESINVTIQKIWKDWNDWDKLRPDAITVTIYQNYTDAEGKIQTVRYSNPSDPKFENPLTLTATENGSNWSATWKKVVEGLPVAFKDKDGTIRYYFYTVEETTVDGYITTIEYDNTGYVATITNRHDPELPFTGGKGLLWLIILGVAIGGYGIYRREKRKKEKLKESIP</sequence>
<gene>
    <name evidence="5" type="ORF">SAMN02745243_00202</name>
</gene>
<keyword evidence="2" id="KW-0472">Membrane</keyword>
<dbReference type="Gene3D" id="2.60.40.1140">
    <property type="entry name" value="Collagen-binding surface protein Cna, B-type domain"/>
    <property type="match status" value="1"/>
</dbReference>
<dbReference type="InterPro" id="IPR008454">
    <property type="entry name" value="Collagen-bd_Cna-like_B-typ_dom"/>
</dbReference>
<evidence type="ECO:0000313" key="5">
    <source>
        <dbReference type="EMBL" id="SHJ28750.1"/>
    </source>
</evidence>
<protein>
    <recommendedName>
        <fullName evidence="4">CNA-B domain-containing protein</fullName>
    </recommendedName>
</protein>
<evidence type="ECO:0000256" key="1">
    <source>
        <dbReference type="SAM" id="MobiDB-lite"/>
    </source>
</evidence>
<dbReference type="Proteomes" id="UP000184301">
    <property type="component" value="Unassembled WGS sequence"/>
</dbReference>
<dbReference type="CDD" id="cd00222">
    <property type="entry name" value="CollagenBindB"/>
    <property type="match status" value="1"/>
</dbReference>
<dbReference type="SUPFAM" id="SSF49478">
    <property type="entry name" value="Cna protein B-type domain"/>
    <property type="match status" value="1"/>
</dbReference>
<evidence type="ECO:0000259" key="4">
    <source>
        <dbReference type="Pfam" id="PF05738"/>
    </source>
</evidence>
<keyword evidence="3" id="KW-0732">Signal</keyword>
<evidence type="ECO:0000313" key="6">
    <source>
        <dbReference type="Proteomes" id="UP000184301"/>
    </source>
</evidence>
<feature type="signal peptide" evidence="3">
    <location>
        <begin position="1"/>
        <end position="29"/>
    </location>
</feature>
<reference evidence="5 6" key="1">
    <citation type="submission" date="2016-11" db="EMBL/GenBank/DDBJ databases">
        <authorList>
            <person name="Jaros S."/>
            <person name="Januszkiewicz K."/>
            <person name="Wedrychowicz H."/>
        </authorList>
    </citation>
    <scope>NUCLEOTIDE SEQUENCE [LARGE SCALE GENOMIC DNA]</scope>
    <source>
        <strain evidence="5 6">DSM 15480</strain>
    </source>
</reference>
<feature type="domain" description="CNA-B" evidence="4">
    <location>
        <begin position="2506"/>
        <end position="2623"/>
    </location>
</feature>
<keyword evidence="2" id="KW-0812">Transmembrane</keyword>
<dbReference type="STRING" id="1121950.SAMN02745243_00202"/>
<feature type="compositionally biased region" description="Acidic residues" evidence="1">
    <location>
        <begin position="45"/>
        <end position="56"/>
    </location>
</feature>
<dbReference type="RefSeq" id="WP_242945284.1">
    <property type="nucleotide sequence ID" value="NZ_FQZY01000006.1"/>
</dbReference>
<evidence type="ECO:0000256" key="3">
    <source>
        <dbReference type="SAM" id="SignalP"/>
    </source>
</evidence>
<evidence type="ECO:0000256" key="2">
    <source>
        <dbReference type="SAM" id="Phobius"/>
    </source>
</evidence>
<keyword evidence="2" id="KW-1133">Transmembrane helix</keyword>
<dbReference type="Pfam" id="PF05738">
    <property type="entry name" value="Cna_B"/>
    <property type="match status" value="1"/>
</dbReference>
<dbReference type="SMART" id="SM00710">
    <property type="entry name" value="PbH1"/>
    <property type="match status" value="9"/>
</dbReference>